<feature type="non-terminal residue" evidence="1">
    <location>
        <position position="1"/>
    </location>
</feature>
<comment type="caution">
    <text evidence="1">The sequence shown here is derived from an EMBL/GenBank/DDBJ whole genome shotgun (WGS) entry which is preliminary data.</text>
</comment>
<evidence type="ECO:0000313" key="2">
    <source>
        <dbReference type="Proteomes" id="UP001150603"/>
    </source>
</evidence>
<name>A0ACC1J794_9FUNG</name>
<protein>
    <submittedName>
        <fullName evidence="1">Uncharacterized protein</fullName>
    </submittedName>
</protein>
<proteinExistence type="predicted"/>
<dbReference type="EMBL" id="JANBPW010002586">
    <property type="protein sequence ID" value="KAJ1940296.1"/>
    <property type="molecule type" value="Genomic_DNA"/>
</dbReference>
<keyword evidence="2" id="KW-1185">Reference proteome</keyword>
<accession>A0ACC1J794</accession>
<dbReference type="Proteomes" id="UP001150603">
    <property type="component" value="Unassembled WGS sequence"/>
</dbReference>
<organism evidence="1 2">
    <name type="scientific">Linderina macrospora</name>
    <dbReference type="NCBI Taxonomy" id="4868"/>
    <lineage>
        <taxon>Eukaryota</taxon>
        <taxon>Fungi</taxon>
        <taxon>Fungi incertae sedis</taxon>
        <taxon>Zoopagomycota</taxon>
        <taxon>Kickxellomycotina</taxon>
        <taxon>Kickxellomycetes</taxon>
        <taxon>Kickxellales</taxon>
        <taxon>Kickxellaceae</taxon>
        <taxon>Linderina</taxon>
    </lineage>
</organism>
<gene>
    <name evidence="1" type="ORF">FBU59_003855</name>
</gene>
<sequence>LHGAHGYLVQEFLSPISNKRTDAYGGSFENRIRFLVETVRKVRKVWPEHKPLFVRVSSTDWVAPSTEIPTGGWTEEETVELAKILKPEGVDLVDCSTAGNSPLQKIPLAPGYQVKFATAVREGASGILSGAVGIITDAKQANEIVASGSADLVFMGRQLLRDPSFVLNAAAELNAFAQYPHQYERGRPKTKYSFV</sequence>
<evidence type="ECO:0000313" key="1">
    <source>
        <dbReference type="EMBL" id="KAJ1940296.1"/>
    </source>
</evidence>
<reference evidence="1" key="1">
    <citation type="submission" date="2022-07" db="EMBL/GenBank/DDBJ databases">
        <title>Phylogenomic reconstructions and comparative analyses of Kickxellomycotina fungi.</title>
        <authorList>
            <person name="Reynolds N.K."/>
            <person name="Stajich J.E."/>
            <person name="Barry K."/>
            <person name="Grigoriev I.V."/>
            <person name="Crous P."/>
            <person name="Smith M.E."/>
        </authorList>
    </citation>
    <scope>NUCLEOTIDE SEQUENCE</scope>
    <source>
        <strain evidence="1">NRRL 5244</strain>
    </source>
</reference>